<name>A0A1I3L6W8_9BACL</name>
<keyword evidence="3" id="KW-0813">Transport</keyword>
<keyword evidence="4" id="KW-1003">Cell membrane</keyword>
<dbReference type="Gene3D" id="1.20.1720.10">
    <property type="entry name" value="Multidrug resistance protein D"/>
    <property type="match status" value="1"/>
</dbReference>
<feature type="transmembrane region" description="Helical" evidence="8">
    <location>
        <begin position="405"/>
        <end position="425"/>
    </location>
</feature>
<feature type="transmembrane region" description="Helical" evidence="8">
    <location>
        <begin position="334"/>
        <end position="352"/>
    </location>
</feature>
<keyword evidence="7 8" id="KW-0472">Membrane</keyword>
<dbReference type="PROSITE" id="PS50850">
    <property type="entry name" value="MFS"/>
    <property type="match status" value="1"/>
</dbReference>
<reference evidence="11" key="1">
    <citation type="submission" date="2016-10" db="EMBL/GenBank/DDBJ databases">
        <authorList>
            <person name="Varghese N."/>
            <person name="Submissions S."/>
        </authorList>
    </citation>
    <scope>NUCLEOTIDE SEQUENCE [LARGE SCALE GENOMIC DNA]</scope>
    <source>
        <strain evidence="11">OK042</strain>
    </source>
</reference>
<evidence type="ECO:0000256" key="6">
    <source>
        <dbReference type="ARBA" id="ARBA00022989"/>
    </source>
</evidence>
<feature type="transmembrane region" description="Helical" evidence="8">
    <location>
        <begin position="231"/>
        <end position="254"/>
    </location>
</feature>
<feature type="transmembrane region" description="Helical" evidence="8">
    <location>
        <begin position="143"/>
        <end position="167"/>
    </location>
</feature>
<feature type="transmembrane region" description="Helical" evidence="8">
    <location>
        <begin position="173"/>
        <end position="193"/>
    </location>
</feature>
<evidence type="ECO:0000256" key="3">
    <source>
        <dbReference type="ARBA" id="ARBA00022448"/>
    </source>
</evidence>
<evidence type="ECO:0000259" key="9">
    <source>
        <dbReference type="PROSITE" id="PS50850"/>
    </source>
</evidence>
<dbReference type="InterPro" id="IPR004638">
    <property type="entry name" value="EmrB-like"/>
</dbReference>
<feature type="transmembrane region" description="Helical" evidence="8">
    <location>
        <begin position="86"/>
        <end position="105"/>
    </location>
</feature>
<evidence type="ECO:0000256" key="1">
    <source>
        <dbReference type="ARBA" id="ARBA00004651"/>
    </source>
</evidence>
<dbReference type="InterPro" id="IPR036259">
    <property type="entry name" value="MFS_trans_sf"/>
</dbReference>
<dbReference type="Proteomes" id="UP000198915">
    <property type="component" value="Unassembled WGS sequence"/>
</dbReference>
<evidence type="ECO:0000256" key="8">
    <source>
        <dbReference type="SAM" id="Phobius"/>
    </source>
</evidence>
<dbReference type="Pfam" id="PF07690">
    <property type="entry name" value="MFS_1"/>
    <property type="match status" value="1"/>
</dbReference>
<dbReference type="AlphaFoldDB" id="A0A1I3L6W8"/>
<feature type="transmembrane region" description="Helical" evidence="8">
    <location>
        <begin position="205"/>
        <end position="225"/>
    </location>
</feature>
<accession>A0A1I3L6W8</accession>
<sequence length="525" mass="56283">MAEAVAQKEEKGGSGGMWLSLLAILSGTFVAILNNSLINVALPTMVNIFGSTTETMQWVLTGYMLANAVMIPMSGSLSAKFGAKRVFVLSLTFFTISSVLCALAWSDSSLIAFRVIQGVSGGMIMPLGMSMIYMIVPREKIGMALGIFGIASMTAPALGPTLGGYLIEFLSWQFLFLVGVPFGIFAVIMSSVLLKETPKKPDLKFDYLGAFLAILGFGTLLLAFSKGQAEGWTSFFIVGLFFVAIMSLALFIWVELGKEQPLLDLRLLKIPVFTISILTSGFVMMGMMGGVFLMPIFLQNVQGMTAMESGLLLMPQSIAMAIMMPISGKLMDKYGVGPIGLVGLSIMTVTTFELHKLASDSMHEWMNMILTIRGLGIGLCMMTLSTVGMNAVPRTRVGDASPLSNVLRQVMSSFAIAILTVIMQARQTFHMASISDNMNTDVATQLIGGLSGLYTQVGVDAASAQGGASTILYGIMAKEALVEGIGDTFLISTIPIALSLFLLYFLHKKPEKKSPETPKQEKPAA</sequence>
<evidence type="ECO:0000313" key="11">
    <source>
        <dbReference type="Proteomes" id="UP000198915"/>
    </source>
</evidence>
<keyword evidence="11" id="KW-1185">Reference proteome</keyword>
<feature type="transmembrane region" description="Helical" evidence="8">
    <location>
        <begin position="58"/>
        <end position="79"/>
    </location>
</feature>
<dbReference type="RefSeq" id="WP_092266097.1">
    <property type="nucleotide sequence ID" value="NZ_FORT01000001.1"/>
</dbReference>
<organism evidence="10 11">
    <name type="scientific">Brevibacillus centrosporus</name>
    <dbReference type="NCBI Taxonomy" id="54910"/>
    <lineage>
        <taxon>Bacteria</taxon>
        <taxon>Bacillati</taxon>
        <taxon>Bacillota</taxon>
        <taxon>Bacilli</taxon>
        <taxon>Bacillales</taxon>
        <taxon>Paenibacillaceae</taxon>
        <taxon>Brevibacillus</taxon>
    </lineage>
</organism>
<gene>
    <name evidence="10" type="ORF">SAMN05518846_101207</name>
</gene>
<dbReference type="PRINTS" id="PR01036">
    <property type="entry name" value="TCRTETB"/>
</dbReference>
<feature type="transmembrane region" description="Helical" evidence="8">
    <location>
        <begin position="310"/>
        <end position="327"/>
    </location>
</feature>
<evidence type="ECO:0000256" key="2">
    <source>
        <dbReference type="ARBA" id="ARBA00008537"/>
    </source>
</evidence>
<dbReference type="EMBL" id="FORT01000001">
    <property type="protein sequence ID" value="SFI80484.1"/>
    <property type="molecule type" value="Genomic_DNA"/>
</dbReference>
<proteinExistence type="inferred from homology"/>
<dbReference type="InterPro" id="IPR011701">
    <property type="entry name" value="MFS"/>
</dbReference>
<feature type="transmembrane region" description="Helical" evidence="8">
    <location>
        <begin position="372"/>
        <end position="393"/>
    </location>
</feature>
<dbReference type="PANTHER" id="PTHR42718:SF9">
    <property type="entry name" value="MAJOR FACILITATOR SUPERFAMILY MULTIDRUG TRANSPORTER MFSC"/>
    <property type="match status" value="1"/>
</dbReference>
<keyword evidence="5 8" id="KW-0812">Transmembrane</keyword>
<feature type="transmembrane region" description="Helical" evidence="8">
    <location>
        <begin position="275"/>
        <end position="298"/>
    </location>
</feature>
<dbReference type="GO" id="GO:0022857">
    <property type="term" value="F:transmembrane transporter activity"/>
    <property type="evidence" value="ECO:0007669"/>
    <property type="project" value="InterPro"/>
</dbReference>
<dbReference type="GO" id="GO:0005886">
    <property type="term" value="C:plasma membrane"/>
    <property type="evidence" value="ECO:0007669"/>
    <property type="project" value="UniProtKB-SubCell"/>
</dbReference>
<dbReference type="CDD" id="cd17503">
    <property type="entry name" value="MFS_LmrB_MDR_like"/>
    <property type="match status" value="1"/>
</dbReference>
<feature type="transmembrane region" description="Helical" evidence="8">
    <location>
        <begin position="488"/>
        <end position="506"/>
    </location>
</feature>
<evidence type="ECO:0000313" key="10">
    <source>
        <dbReference type="EMBL" id="SFI80484.1"/>
    </source>
</evidence>
<evidence type="ECO:0000256" key="4">
    <source>
        <dbReference type="ARBA" id="ARBA00022475"/>
    </source>
</evidence>
<feature type="domain" description="Major facilitator superfamily (MFS) profile" evidence="9">
    <location>
        <begin position="20"/>
        <end position="511"/>
    </location>
</feature>
<evidence type="ECO:0000256" key="5">
    <source>
        <dbReference type="ARBA" id="ARBA00022692"/>
    </source>
</evidence>
<feature type="transmembrane region" description="Helical" evidence="8">
    <location>
        <begin position="111"/>
        <end position="136"/>
    </location>
</feature>
<protein>
    <submittedName>
        <fullName evidence="10">Drug resistance transporter, EmrB/QacA subfamily</fullName>
    </submittedName>
</protein>
<dbReference type="PANTHER" id="PTHR42718">
    <property type="entry name" value="MAJOR FACILITATOR SUPERFAMILY MULTIDRUG TRANSPORTER MFSC"/>
    <property type="match status" value="1"/>
</dbReference>
<dbReference type="STRING" id="1884381.SAMN05518846_101207"/>
<evidence type="ECO:0000256" key="7">
    <source>
        <dbReference type="ARBA" id="ARBA00023136"/>
    </source>
</evidence>
<comment type="subcellular location">
    <subcellularLocation>
        <location evidence="1">Cell membrane</location>
        <topology evidence="1">Multi-pass membrane protein</topology>
    </subcellularLocation>
</comment>
<dbReference type="NCBIfam" id="TIGR00711">
    <property type="entry name" value="efflux_EmrB"/>
    <property type="match status" value="1"/>
</dbReference>
<feature type="transmembrane region" description="Helical" evidence="8">
    <location>
        <begin position="17"/>
        <end position="38"/>
    </location>
</feature>
<comment type="similarity">
    <text evidence="2">Belongs to the major facilitator superfamily. EmrB family.</text>
</comment>
<dbReference type="SUPFAM" id="SSF103473">
    <property type="entry name" value="MFS general substrate transporter"/>
    <property type="match status" value="1"/>
</dbReference>
<keyword evidence="6 8" id="KW-1133">Transmembrane helix</keyword>
<dbReference type="Gene3D" id="1.20.1250.20">
    <property type="entry name" value="MFS general substrate transporter like domains"/>
    <property type="match status" value="1"/>
</dbReference>
<dbReference type="InterPro" id="IPR020846">
    <property type="entry name" value="MFS_dom"/>
</dbReference>